<protein>
    <submittedName>
        <fullName evidence="8">Type II secretion system F family protein</fullName>
    </submittedName>
</protein>
<feature type="transmembrane region" description="Helical" evidence="6">
    <location>
        <begin position="183"/>
        <end position="203"/>
    </location>
</feature>
<evidence type="ECO:0000259" key="7">
    <source>
        <dbReference type="Pfam" id="PF00482"/>
    </source>
</evidence>
<feature type="domain" description="Type II secretion system protein GspF" evidence="7">
    <location>
        <begin position="230"/>
        <end position="354"/>
    </location>
</feature>
<dbReference type="Proteomes" id="UP000436181">
    <property type="component" value="Unassembled WGS sequence"/>
</dbReference>
<reference evidence="8 9" key="1">
    <citation type="submission" date="2019-10" db="EMBL/GenBank/DDBJ databases">
        <title>Corynebacterium sp novel species isolated from the respiratory tract of Marmot.</title>
        <authorList>
            <person name="Zhang G."/>
        </authorList>
    </citation>
    <scope>NUCLEOTIDE SEQUENCE [LARGE SCALE GENOMIC DNA]</scope>
    <source>
        <strain evidence="8 9">336</strain>
    </source>
</reference>
<accession>A0ABQ6VDY7</accession>
<keyword evidence="9" id="KW-1185">Reference proteome</keyword>
<dbReference type="InterPro" id="IPR018076">
    <property type="entry name" value="T2SS_GspF_dom"/>
</dbReference>
<evidence type="ECO:0000256" key="4">
    <source>
        <dbReference type="ARBA" id="ARBA00022989"/>
    </source>
</evidence>
<evidence type="ECO:0000313" key="9">
    <source>
        <dbReference type="Proteomes" id="UP000436181"/>
    </source>
</evidence>
<keyword evidence="3 6" id="KW-0812">Transmembrane</keyword>
<feature type="transmembrane region" description="Helical" evidence="6">
    <location>
        <begin position="336"/>
        <end position="361"/>
    </location>
</feature>
<sequence>MTVLIWMFCASLWGYVGWKVGRRIIDDRSARQGIDVLLEFARLVARDCHAGARIPTAVHAACSTMQSSERAQERGQELAHRMRTTACIHEMGGAIDPADGGGEAEQRFLVLWALAAEHGIGLGDLLDTFCRDLEARLAHHSKTHSAMGGARLTVVVLLSLPPGAVILGQSLGLGTVSFYTQSILGSLFGLVGTLLACAGVLWAEALTATVLGGVGRRAGPHDPTGAARVLDLVAAALRAGAPLVHAWELAVSTSACVPEEDGFRSTVRVIPALLHLGAGASAWEQLAEDPFYGPIARMAAQQSTSGAMLADAMAHHAEYLRKLSLDKATEAAEKMLVVLAAPLTLCFLPAFVVTGLIPLALGLAGL</sequence>
<dbReference type="RefSeq" id="WP_151843569.1">
    <property type="nucleotide sequence ID" value="NZ_WBZJ01000001.1"/>
</dbReference>
<keyword evidence="2" id="KW-1003">Cell membrane</keyword>
<dbReference type="EMBL" id="WBZJ01000001">
    <property type="protein sequence ID" value="KAB3522642.1"/>
    <property type="molecule type" value="Genomic_DNA"/>
</dbReference>
<feature type="transmembrane region" description="Helical" evidence="6">
    <location>
        <begin position="152"/>
        <end position="171"/>
    </location>
</feature>
<proteinExistence type="predicted"/>
<evidence type="ECO:0000256" key="5">
    <source>
        <dbReference type="ARBA" id="ARBA00023136"/>
    </source>
</evidence>
<dbReference type="PANTHER" id="PTHR35007">
    <property type="entry name" value="INTEGRAL MEMBRANE PROTEIN-RELATED"/>
    <property type="match status" value="1"/>
</dbReference>
<organism evidence="8 9">
    <name type="scientific">Corynebacterium zhongnanshanii</name>
    <dbReference type="NCBI Taxonomy" id="2768834"/>
    <lineage>
        <taxon>Bacteria</taxon>
        <taxon>Bacillati</taxon>
        <taxon>Actinomycetota</taxon>
        <taxon>Actinomycetes</taxon>
        <taxon>Mycobacteriales</taxon>
        <taxon>Corynebacteriaceae</taxon>
        <taxon>Corynebacterium</taxon>
    </lineage>
</organism>
<evidence type="ECO:0000256" key="1">
    <source>
        <dbReference type="ARBA" id="ARBA00004651"/>
    </source>
</evidence>
<name>A0ABQ6VDY7_9CORY</name>
<keyword evidence="4 6" id="KW-1133">Transmembrane helix</keyword>
<evidence type="ECO:0000256" key="3">
    <source>
        <dbReference type="ARBA" id="ARBA00022692"/>
    </source>
</evidence>
<evidence type="ECO:0000313" key="8">
    <source>
        <dbReference type="EMBL" id="KAB3522642.1"/>
    </source>
</evidence>
<dbReference type="Pfam" id="PF00482">
    <property type="entry name" value="T2SSF"/>
    <property type="match status" value="1"/>
</dbReference>
<evidence type="ECO:0000256" key="6">
    <source>
        <dbReference type="SAM" id="Phobius"/>
    </source>
</evidence>
<gene>
    <name evidence="8" type="ORF">F8377_00140</name>
</gene>
<dbReference type="PANTHER" id="PTHR35007:SF3">
    <property type="entry name" value="POSSIBLE CONSERVED ALANINE RICH MEMBRANE PROTEIN"/>
    <property type="match status" value="1"/>
</dbReference>
<comment type="caution">
    <text evidence="8">The sequence shown here is derived from an EMBL/GenBank/DDBJ whole genome shotgun (WGS) entry which is preliminary data.</text>
</comment>
<evidence type="ECO:0000256" key="2">
    <source>
        <dbReference type="ARBA" id="ARBA00022475"/>
    </source>
</evidence>
<keyword evidence="5 6" id="KW-0472">Membrane</keyword>
<comment type="subcellular location">
    <subcellularLocation>
        <location evidence="1">Cell membrane</location>
        <topology evidence="1">Multi-pass membrane protein</topology>
    </subcellularLocation>
</comment>